<accession>A0A4R3VV16</accession>
<gene>
    <name evidence="2" type="ORF">EDC54_101725</name>
</gene>
<organism evidence="2 3">
    <name type="scientific">Samsonia erythrinae</name>
    <dbReference type="NCBI Taxonomy" id="160434"/>
    <lineage>
        <taxon>Bacteria</taxon>
        <taxon>Pseudomonadati</taxon>
        <taxon>Pseudomonadota</taxon>
        <taxon>Gammaproteobacteria</taxon>
        <taxon>Enterobacterales</taxon>
        <taxon>Pectobacteriaceae</taxon>
        <taxon>Samsonia</taxon>
    </lineage>
</organism>
<dbReference type="AlphaFoldDB" id="A0A4R3VV16"/>
<dbReference type="Pfam" id="PF18381">
    <property type="entry name" value="YcaO_C"/>
    <property type="match status" value="1"/>
</dbReference>
<reference evidence="2 3" key="1">
    <citation type="submission" date="2019-03" db="EMBL/GenBank/DDBJ databases">
        <title>Genomic Encyclopedia of Type Strains, Phase IV (KMG-IV): sequencing the most valuable type-strain genomes for metagenomic binning, comparative biology and taxonomic classification.</title>
        <authorList>
            <person name="Goeker M."/>
        </authorList>
    </citation>
    <scope>NUCLEOTIDE SEQUENCE [LARGE SCALE GENOMIC DNA]</scope>
    <source>
        <strain evidence="2 3">DSM 16730</strain>
    </source>
</reference>
<evidence type="ECO:0000313" key="3">
    <source>
        <dbReference type="Proteomes" id="UP000295433"/>
    </source>
</evidence>
<dbReference type="PROSITE" id="PS51664">
    <property type="entry name" value="YCAO"/>
    <property type="match status" value="1"/>
</dbReference>
<dbReference type="Proteomes" id="UP000295433">
    <property type="component" value="Unassembled WGS sequence"/>
</dbReference>
<feature type="domain" description="YcaO" evidence="1">
    <location>
        <begin position="72"/>
        <end position="449"/>
    </location>
</feature>
<keyword evidence="2" id="KW-0689">Ribosomal protein</keyword>
<dbReference type="PANTHER" id="PTHR37809:SF1">
    <property type="entry name" value="RIBOSOMAL PROTEIN S12 METHYLTHIOTRANSFERASE ACCESSORY FACTOR YCAO"/>
    <property type="match status" value="1"/>
</dbReference>
<protein>
    <submittedName>
        <fullName evidence="2">Ribosomal protein S12 methylthiotransferase accessory factor</fullName>
    </submittedName>
</protein>
<name>A0A4R3VV16_9GAMM</name>
<dbReference type="NCBIfam" id="TIGR00702">
    <property type="entry name" value="YcaO-type kinase domain"/>
    <property type="match status" value="1"/>
</dbReference>
<evidence type="ECO:0000313" key="2">
    <source>
        <dbReference type="EMBL" id="TCV09197.1"/>
    </source>
</evidence>
<dbReference type="Gene3D" id="3.30.1330.230">
    <property type="match status" value="1"/>
</dbReference>
<comment type="caution">
    <text evidence="2">The sequence shown here is derived from an EMBL/GenBank/DDBJ whole genome shotgun (WGS) entry which is preliminary data.</text>
</comment>
<keyword evidence="2" id="KW-0687">Ribonucleoprotein</keyword>
<dbReference type="InterPro" id="IPR003776">
    <property type="entry name" value="YcaO-like_dom"/>
</dbReference>
<keyword evidence="3" id="KW-1185">Reference proteome</keyword>
<dbReference type="EMBL" id="SMBY01000001">
    <property type="protein sequence ID" value="TCV09197.1"/>
    <property type="molecule type" value="Genomic_DNA"/>
</dbReference>
<keyword evidence="2" id="KW-0808">Transferase</keyword>
<sequence length="601" mass="67372">MPLPLISTKVNTMTQTFIPGKDAALEDSIARFQQQLQDLGFNIEEASWLNPVPNVWSVHIRDRDCPLCFTNGKGASKKAALASALGEYFERLSTNYFFADFYLGKTIAKGDFVHYPNEKWFPIPEDNALPEGILDQRLKQFYDPEQELGASDLIDLQSGHAERGICALPFTRQSDQQTVYIPMNIIGNLYVSNGMSAGNTANEARVQGLSEVFERYIKNRIIAESISLPEIPQAVLNRYPGVVEAIATLEKEGFPIFAYDASLGGKYPVICVVLFNPTNGTCFASFGAHPDFGVALERTVTELLQGRSLKDLDVFTPPTFDDEEVAEHANLETHFIDSSGLISWDMFKKTADYEFADWRFSGSTEEEFATLMAIFKQEDKEVYIADYQHLSVYACRIIVPGMSDIYPADDLLLANNNMGAHLRDTLLALPDSAWEKQDYLALLQQLDDEGLDDFTRIRELLGIATGKDNGWFTLRVGELKAMLALAGGDLDQALSWTEWTQDFNDSVFTPQRSNYYRCLQTLLLLAQEPEREPAEYYDALTKMYGLEAVDAASAAIAGENCFYGLFSVDETFASLPALQALLAAYEKLQQAKRRYWQENNA</sequence>
<dbReference type="PANTHER" id="PTHR37809">
    <property type="entry name" value="RIBOSOMAL PROTEIN S12 METHYLTHIOTRANSFERASE ACCESSORY FACTOR YCAO"/>
    <property type="match status" value="1"/>
</dbReference>
<proteinExistence type="predicted"/>
<dbReference type="GO" id="GO:0016740">
    <property type="term" value="F:transferase activity"/>
    <property type="evidence" value="ECO:0007669"/>
    <property type="project" value="UniProtKB-KW"/>
</dbReference>
<dbReference type="GO" id="GO:0005840">
    <property type="term" value="C:ribosome"/>
    <property type="evidence" value="ECO:0007669"/>
    <property type="project" value="UniProtKB-KW"/>
</dbReference>
<evidence type="ECO:0000259" key="1">
    <source>
        <dbReference type="PROSITE" id="PS51664"/>
    </source>
</evidence>
<dbReference type="NCBIfam" id="NF040716">
    <property type="entry name" value="YcaO_for_S12"/>
    <property type="match status" value="1"/>
</dbReference>
<dbReference type="InterPro" id="IPR041080">
    <property type="entry name" value="YcaO_C"/>
</dbReference>
<dbReference type="Pfam" id="PF02624">
    <property type="entry name" value="YcaO"/>
    <property type="match status" value="1"/>
</dbReference>